<evidence type="ECO:0000313" key="8">
    <source>
        <dbReference type="EMBL" id="CAB4811031.1"/>
    </source>
</evidence>
<evidence type="ECO:0000313" key="7">
    <source>
        <dbReference type="EMBL" id="CAB4701338.1"/>
    </source>
</evidence>
<evidence type="ECO:0000313" key="11">
    <source>
        <dbReference type="EMBL" id="CAB5021111.1"/>
    </source>
</evidence>
<feature type="domain" description="Core-binding (CB)" evidence="5">
    <location>
        <begin position="5"/>
        <end position="95"/>
    </location>
</feature>
<dbReference type="EMBL" id="CAEZYD010000002">
    <property type="protein sequence ID" value="CAB4701338.1"/>
    <property type="molecule type" value="Genomic_DNA"/>
</dbReference>
<keyword evidence="1" id="KW-0229">DNA integration</keyword>
<dbReference type="GO" id="GO:0015074">
    <property type="term" value="P:DNA integration"/>
    <property type="evidence" value="ECO:0007669"/>
    <property type="project" value="UniProtKB-KW"/>
</dbReference>
<dbReference type="PANTHER" id="PTHR30349">
    <property type="entry name" value="PHAGE INTEGRASE-RELATED"/>
    <property type="match status" value="1"/>
</dbReference>
<dbReference type="NCBIfam" id="NF001399">
    <property type="entry name" value="PRK00283.1"/>
    <property type="match status" value="1"/>
</dbReference>
<dbReference type="InterPro" id="IPR004107">
    <property type="entry name" value="Integrase_SAM-like_N"/>
</dbReference>
<dbReference type="EMBL" id="CAFBMA010000001">
    <property type="protein sequence ID" value="CAB4889514.1"/>
    <property type="molecule type" value="Genomic_DNA"/>
</dbReference>
<dbReference type="Pfam" id="PF02899">
    <property type="entry name" value="Phage_int_SAM_1"/>
    <property type="match status" value="1"/>
</dbReference>
<dbReference type="InterPro" id="IPR002104">
    <property type="entry name" value="Integrase_catalytic"/>
</dbReference>
<accession>A0A6J6PXV9</accession>
<keyword evidence="2" id="KW-0238">DNA-binding</keyword>
<reference evidence="7" key="1">
    <citation type="submission" date="2020-05" db="EMBL/GenBank/DDBJ databases">
        <authorList>
            <person name="Chiriac C."/>
            <person name="Salcher M."/>
            <person name="Ghai R."/>
            <person name="Kavagutti S V."/>
        </authorList>
    </citation>
    <scope>NUCLEOTIDE SEQUENCE</scope>
</reference>
<evidence type="ECO:0000313" key="10">
    <source>
        <dbReference type="EMBL" id="CAB4957032.1"/>
    </source>
</evidence>
<dbReference type="EMBL" id="CAFBNU010000001">
    <property type="protein sequence ID" value="CAB4957032.1"/>
    <property type="molecule type" value="Genomic_DNA"/>
</dbReference>
<name>A0A6J6PXV9_9ZZZZ</name>
<sequence>MGSDAALTSAIADYLSFAAIEKGLSKNTIAAYRLDLAGFSEFMAGGGKTIEDVSPVLMEDFLGWLRGANSTKPRGSESSISRNIVCVRNLFKFIATERKIANPIKNFAPPPIPKRLPKALKVSEIVTLIESAKMGEDEFTLRNCALIEILYATGGRVSEIINLELADIAELDETFTVKLVGKGSKERIVPIGNFARSSLEIYLIRGRPALAKTKIIQKVFLNSRGNALSRQSAWEIIAGAAERGNLATHVTPHSLRHSFATHLLDGGADIRVVQELLGHSSVTTTQIYTLVTIDKLRESYASSHPRAK</sequence>
<dbReference type="PROSITE" id="PS51900">
    <property type="entry name" value="CB"/>
    <property type="match status" value="1"/>
</dbReference>
<evidence type="ECO:0000313" key="9">
    <source>
        <dbReference type="EMBL" id="CAB4889514.1"/>
    </source>
</evidence>
<evidence type="ECO:0000256" key="2">
    <source>
        <dbReference type="ARBA" id="ARBA00023125"/>
    </source>
</evidence>
<proteinExistence type="predicted"/>
<evidence type="ECO:0000259" key="5">
    <source>
        <dbReference type="PROSITE" id="PS51900"/>
    </source>
</evidence>
<gene>
    <name evidence="6" type="ORF">UFOPK2343_01092</name>
    <name evidence="7" type="ORF">UFOPK2652_00206</name>
    <name evidence="8" type="ORF">UFOPK3128_00009</name>
    <name evidence="9" type="ORF">UFOPK3511_00263</name>
    <name evidence="10" type="ORF">UFOPK3880_00009</name>
    <name evidence="11" type="ORF">UFOPK4146_00262</name>
</gene>
<dbReference type="EMBL" id="CAFAAZ010000001">
    <property type="protein sequence ID" value="CAB4811031.1"/>
    <property type="molecule type" value="Genomic_DNA"/>
</dbReference>
<dbReference type="InterPro" id="IPR010998">
    <property type="entry name" value="Integrase_recombinase_N"/>
</dbReference>
<evidence type="ECO:0000256" key="3">
    <source>
        <dbReference type="ARBA" id="ARBA00023172"/>
    </source>
</evidence>
<dbReference type="InterPro" id="IPR013762">
    <property type="entry name" value="Integrase-like_cat_sf"/>
</dbReference>
<dbReference type="Gene3D" id="1.10.150.130">
    <property type="match status" value="1"/>
</dbReference>
<evidence type="ECO:0000256" key="1">
    <source>
        <dbReference type="ARBA" id="ARBA00022908"/>
    </source>
</evidence>
<dbReference type="Gene3D" id="1.10.443.10">
    <property type="entry name" value="Intergrase catalytic core"/>
    <property type="match status" value="1"/>
</dbReference>
<dbReference type="Pfam" id="PF00589">
    <property type="entry name" value="Phage_integrase"/>
    <property type="match status" value="1"/>
</dbReference>
<dbReference type="SUPFAM" id="SSF56349">
    <property type="entry name" value="DNA breaking-rejoining enzymes"/>
    <property type="match status" value="1"/>
</dbReference>
<dbReference type="PROSITE" id="PS51898">
    <property type="entry name" value="TYR_RECOMBINASE"/>
    <property type="match status" value="1"/>
</dbReference>
<dbReference type="PANTHER" id="PTHR30349:SF81">
    <property type="entry name" value="TYROSINE RECOMBINASE XERC"/>
    <property type="match status" value="1"/>
</dbReference>
<dbReference type="InterPro" id="IPR011010">
    <property type="entry name" value="DNA_brk_join_enz"/>
</dbReference>
<organism evidence="7">
    <name type="scientific">freshwater metagenome</name>
    <dbReference type="NCBI Taxonomy" id="449393"/>
    <lineage>
        <taxon>unclassified sequences</taxon>
        <taxon>metagenomes</taxon>
        <taxon>ecological metagenomes</taxon>
    </lineage>
</organism>
<dbReference type="GO" id="GO:0006310">
    <property type="term" value="P:DNA recombination"/>
    <property type="evidence" value="ECO:0007669"/>
    <property type="project" value="UniProtKB-KW"/>
</dbReference>
<dbReference type="GO" id="GO:0003677">
    <property type="term" value="F:DNA binding"/>
    <property type="evidence" value="ECO:0007669"/>
    <property type="project" value="UniProtKB-KW"/>
</dbReference>
<feature type="domain" description="Tyr recombinase" evidence="4">
    <location>
        <begin position="115"/>
        <end position="301"/>
    </location>
</feature>
<evidence type="ECO:0000313" key="6">
    <source>
        <dbReference type="EMBL" id="CAB4680855.1"/>
    </source>
</evidence>
<dbReference type="AlphaFoldDB" id="A0A6J6PXV9"/>
<keyword evidence="3" id="KW-0233">DNA recombination</keyword>
<protein>
    <submittedName>
        <fullName evidence="7">Unannotated protein</fullName>
    </submittedName>
</protein>
<dbReference type="SUPFAM" id="SSF47823">
    <property type="entry name" value="lambda integrase-like, N-terminal domain"/>
    <property type="match status" value="1"/>
</dbReference>
<dbReference type="EMBL" id="CAFBPT010000002">
    <property type="protein sequence ID" value="CAB5021111.1"/>
    <property type="molecule type" value="Genomic_DNA"/>
</dbReference>
<dbReference type="EMBL" id="CAEZXD010000035">
    <property type="protein sequence ID" value="CAB4680855.1"/>
    <property type="molecule type" value="Genomic_DNA"/>
</dbReference>
<dbReference type="InterPro" id="IPR050090">
    <property type="entry name" value="Tyrosine_recombinase_XerCD"/>
</dbReference>
<dbReference type="InterPro" id="IPR044068">
    <property type="entry name" value="CB"/>
</dbReference>
<evidence type="ECO:0000259" key="4">
    <source>
        <dbReference type="PROSITE" id="PS51898"/>
    </source>
</evidence>
<dbReference type="CDD" id="cd00798">
    <property type="entry name" value="INT_XerDC_C"/>
    <property type="match status" value="1"/>
</dbReference>